<evidence type="ECO:0000256" key="1">
    <source>
        <dbReference type="ARBA" id="ARBA00023015"/>
    </source>
</evidence>
<evidence type="ECO:0000256" key="3">
    <source>
        <dbReference type="ARBA" id="ARBA00023163"/>
    </source>
</evidence>
<keyword evidence="1" id="KW-0805">Transcription regulation</keyword>
<keyword evidence="7" id="KW-1185">Reference proteome</keyword>
<evidence type="ECO:0000313" key="6">
    <source>
        <dbReference type="EMBL" id="KLV03069.1"/>
    </source>
</evidence>
<dbReference type="InterPro" id="IPR050109">
    <property type="entry name" value="HTH-type_TetR-like_transc_reg"/>
</dbReference>
<dbReference type="InterPro" id="IPR009057">
    <property type="entry name" value="Homeodomain-like_sf"/>
</dbReference>
<name>A0A0J1GUG1_9GAMM</name>
<sequence length="201" mass="22884">MTRSELKRLAIIDAAKAEFMQHGFLAANMDRISAAAEVSKRTLYRHFESKENLFEAVLTILHESTNQTVQYTFDPQRSLHAQLTDITYQEADILYHTYGIPLARTIVMEFLRQPDMANTLNKTLYSSKAIMQWFREAMAAGQLKDTDIKVISNVYLSLFQGALFWPQLMTIIPEAEGEVLKEKVELIVSVFLASFAVSPSQ</sequence>
<dbReference type="PANTHER" id="PTHR30055">
    <property type="entry name" value="HTH-TYPE TRANSCRIPTIONAL REGULATOR RUTR"/>
    <property type="match status" value="1"/>
</dbReference>
<protein>
    <submittedName>
        <fullName evidence="6">TetR family transcriptional regulator</fullName>
    </submittedName>
</protein>
<dbReference type="EMBL" id="LDOV01000001">
    <property type="protein sequence ID" value="KLV03069.1"/>
    <property type="molecule type" value="Genomic_DNA"/>
</dbReference>
<dbReference type="PATRIC" id="fig|754436.4.peg.141"/>
<dbReference type="SUPFAM" id="SSF46689">
    <property type="entry name" value="Homeodomain-like"/>
    <property type="match status" value="1"/>
</dbReference>
<dbReference type="Proteomes" id="UP000036426">
    <property type="component" value="Unassembled WGS sequence"/>
</dbReference>
<evidence type="ECO:0000256" key="4">
    <source>
        <dbReference type="PROSITE-ProRule" id="PRU00335"/>
    </source>
</evidence>
<evidence type="ECO:0000313" key="7">
    <source>
        <dbReference type="Proteomes" id="UP000036426"/>
    </source>
</evidence>
<dbReference type="PRINTS" id="PR00455">
    <property type="entry name" value="HTHTETR"/>
</dbReference>
<evidence type="ECO:0000256" key="2">
    <source>
        <dbReference type="ARBA" id="ARBA00023125"/>
    </source>
</evidence>
<evidence type="ECO:0000259" key="5">
    <source>
        <dbReference type="PROSITE" id="PS50977"/>
    </source>
</evidence>
<dbReference type="InterPro" id="IPR001647">
    <property type="entry name" value="HTH_TetR"/>
</dbReference>
<proteinExistence type="predicted"/>
<dbReference type="InterPro" id="IPR036271">
    <property type="entry name" value="Tet_transcr_reg_TetR-rel_C_sf"/>
</dbReference>
<keyword evidence="3" id="KW-0804">Transcription</keyword>
<dbReference type="FunFam" id="1.10.10.60:FF:000141">
    <property type="entry name" value="TetR family transcriptional regulator"/>
    <property type="match status" value="1"/>
</dbReference>
<dbReference type="Pfam" id="PF14246">
    <property type="entry name" value="TetR_C_7"/>
    <property type="match status" value="1"/>
</dbReference>
<gene>
    <name evidence="6" type="ORF">ABT58_00650</name>
</gene>
<dbReference type="PROSITE" id="PS50977">
    <property type="entry name" value="HTH_TETR_2"/>
    <property type="match status" value="1"/>
</dbReference>
<accession>A0A0J1GUG1</accession>
<dbReference type="SUPFAM" id="SSF48498">
    <property type="entry name" value="Tetracyclin repressor-like, C-terminal domain"/>
    <property type="match status" value="1"/>
</dbReference>
<dbReference type="OrthoDB" id="116240at2"/>
<organism evidence="6 7">
    <name type="scientific">Photobacterium aphoticum</name>
    <dbReference type="NCBI Taxonomy" id="754436"/>
    <lineage>
        <taxon>Bacteria</taxon>
        <taxon>Pseudomonadati</taxon>
        <taxon>Pseudomonadota</taxon>
        <taxon>Gammaproteobacteria</taxon>
        <taxon>Vibrionales</taxon>
        <taxon>Vibrionaceae</taxon>
        <taxon>Photobacterium</taxon>
    </lineage>
</organism>
<keyword evidence="2 4" id="KW-0238">DNA-binding</keyword>
<comment type="caution">
    <text evidence="6">The sequence shown here is derived from an EMBL/GenBank/DDBJ whole genome shotgun (WGS) entry which is preliminary data.</text>
</comment>
<feature type="DNA-binding region" description="H-T-H motif" evidence="4">
    <location>
        <begin position="28"/>
        <end position="47"/>
    </location>
</feature>
<dbReference type="PANTHER" id="PTHR30055:SF224">
    <property type="entry name" value="TRANSCRIPTIONAL REGULATOR TETR FAMILY"/>
    <property type="match status" value="1"/>
</dbReference>
<dbReference type="RefSeq" id="WP_047872414.1">
    <property type="nucleotide sequence ID" value="NZ_BMYC01000011.1"/>
</dbReference>
<dbReference type="AlphaFoldDB" id="A0A0J1GUG1"/>
<reference evidence="6 7" key="1">
    <citation type="submission" date="2015-05" db="EMBL/GenBank/DDBJ databases">
        <title>Photobacterium galathea sp. nov.</title>
        <authorList>
            <person name="Machado H."/>
            <person name="Gram L."/>
        </authorList>
    </citation>
    <scope>NUCLEOTIDE SEQUENCE [LARGE SCALE GENOMIC DNA]</scope>
    <source>
        <strain evidence="6 7">DSM 25995</strain>
    </source>
</reference>
<dbReference type="GO" id="GO:0000976">
    <property type="term" value="F:transcription cis-regulatory region binding"/>
    <property type="evidence" value="ECO:0007669"/>
    <property type="project" value="TreeGrafter"/>
</dbReference>
<feature type="domain" description="HTH tetR-type" evidence="5">
    <location>
        <begin position="5"/>
        <end position="65"/>
    </location>
</feature>
<dbReference type="InterPro" id="IPR039536">
    <property type="entry name" value="TetR_C_Proteobacteria"/>
</dbReference>
<dbReference type="GO" id="GO:0003700">
    <property type="term" value="F:DNA-binding transcription factor activity"/>
    <property type="evidence" value="ECO:0007669"/>
    <property type="project" value="TreeGrafter"/>
</dbReference>
<dbReference type="Pfam" id="PF00440">
    <property type="entry name" value="TetR_N"/>
    <property type="match status" value="1"/>
</dbReference>
<dbReference type="Gene3D" id="1.10.357.10">
    <property type="entry name" value="Tetracycline Repressor, domain 2"/>
    <property type="match status" value="1"/>
</dbReference>
<dbReference type="Gene3D" id="1.10.10.60">
    <property type="entry name" value="Homeodomain-like"/>
    <property type="match status" value="1"/>
</dbReference>